<dbReference type="SFLD" id="SFLDS00003">
    <property type="entry name" value="Haloacid_Dehalogenase"/>
    <property type="match status" value="1"/>
</dbReference>
<dbReference type="STRING" id="89059.LAC1533_0862"/>
<gene>
    <name evidence="1" type="ORF">IV43_GL002084</name>
</gene>
<dbReference type="GO" id="GO:0000287">
    <property type="term" value="F:magnesium ion binding"/>
    <property type="evidence" value="ECO:0007669"/>
    <property type="project" value="TreeGrafter"/>
</dbReference>
<dbReference type="Pfam" id="PF08282">
    <property type="entry name" value="Hydrolase_3"/>
    <property type="match status" value="1"/>
</dbReference>
<dbReference type="GO" id="GO:0016791">
    <property type="term" value="F:phosphatase activity"/>
    <property type="evidence" value="ECO:0007669"/>
    <property type="project" value="UniProtKB-ARBA"/>
</dbReference>
<sequence length="290" mass="31541">MLQLIASDMDGTMLNDHMVISDYNVAAIKHAQEKGIHFIVSTGRAFKEVKPLLDQAGVSCPLITMNGALVIDENGKTLSSAPIPDQLAQKIIILLKKAGLYFEVITSHGVCSDDKAARIENFAELLSSIDATTPFKLAVSLASARMELMDINYVDDYYELVNDPHIQIFKIVAFSPHGQAGLEKVRQEISKYDSLVITSSGSGNIEVNHIKAQKGLALQSYADRLNIPMDNVMSMGDNNNDLSMIKIAGISYAMENATKEIKMAANHLTSKNTDNGAGKAIEEQLTQLGL</sequence>
<dbReference type="PANTHER" id="PTHR10000:SF55">
    <property type="entry name" value="5-AMINO-6-(5-PHOSPHO-D-RIBITYLAMINO)URACIL PHOSPHATASE YCSE"/>
    <property type="match status" value="1"/>
</dbReference>
<dbReference type="InterPro" id="IPR023214">
    <property type="entry name" value="HAD_sf"/>
</dbReference>
<name>A0A0R2K3V3_9LACO</name>
<accession>A0A0R2K3V3</accession>
<dbReference type="Proteomes" id="UP000051491">
    <property type="component" value="Unassembled WGS sequence"/>
</dbReference>
<protein>
    <submittedName>
        <fullName evidence="1">HAD superfamily hydrolase</fullName>
    </submittedName>
</protein>
<proteinExistence type="predicted"/>
<dbReference type="InterPro" id="IPR036412">
    <property type="entry name" value="HAD-like_sf"/>
</dbReference>
<evidence type="ECO:0000313" key="1">
    <source>
        <dbReference type="EMBL" id="KRN81178.1"/>
    </source>
</evidence>
<dbReference type="NCBIfam" id="TIGR01484">
    <property type="entry name" value="HAD-SF-IIB"/>
    <property type="match status" value="1"/>
</dbReference>
<dbReference type="CDD" id="cd07516">
    <property type="entry name" value="HAD_Pase"/>
    <property type="match status" value="1"/>
</dbReference>
<dbReference type="InterPro" id="IPR006379">
    <property type="entry name" value="HAD-SF_hydro_IIB"/>
</dbReference>
<dbReference type="AlphaFoldDB" id="A0A0R2K3V3"/>
<dbReference type="RefSeq" id="WP_010498015.1">
    <property type="nucleotide sequence ID" value="NZ_JQBK01000080.1"/>
</dbReference>
<dbReference type="SFLD" id="SFLDG01144">
    <property type="entry name" value="C2.B.4:_PGP_Like"/>
    <property type="match status" value="1"/>
</dbReference>
<reference evidence="1 2" key="1">
    <citation type="journal article" date="2015" name="Genome Announc.">
        <title>Expanding the biotechnology potential of lactobacilli through comparative genomics of 213 strains and associated genera.</title>
        <authorList>
            <person name="Sun Z."/>
            <person name="Harris H.M."/>
            <person name="McCann A."/>
            <person name="Guo C."/>
            <person name="Argimon S."/>
            <person name="Zhang W."/>
            <person name="Yang X."/>
            <person name="Jeffery I.B."/>
            <person name="Cooney J.C."/>
            <person name="Kagawa T.F."/>
            <person name="Liu W."/>
            <person name="Song Y."/>
            <person name="Salvetti E."/>
            <person name="Wrobel A."/>
            <person name="Rasinkangas P."/>
            <person name="Parkhill J."/>
            <person name="Rea M.C."/>
            <person name="O'Sullivan O."/>
            <person name="Ritari J."/>
            <person name="Douillard F.P."/>
            <person name="Paul Ross R."/>
            <person name="Yang R."/>
            <person name="Briner A.E."/>
            <person name="Felis G.E."/>
            <person name="de Vos W.M."/>
            <person name="Barrangou R."/>
            <person name="Klaenhammer T.R."/>
            <person name="Caufield P.W."/>
            <person name="Cui Y."/>
            <person name="Zhang H."/>
            <person name="O'Toole P.W."/>
        </authorList>
    </citation>
    <scope>NUCLEOTIDE SEQUENCE [LARGE SCALE GENOMIC DNA]</scope>
    <source>
        <strain evidence="1 2">DSM 15353</strain>
    </source>
</reference>
<dbReference type="PROSITE" id="PS01229">
    <property type="entry name" value="COF_2"/>
    <property type="match status" value="1"/>
</dbReference>
<dbReference type="Gene3D" id="3.40.50.1000">
    <property type="entry name" value="HAD superfamily/HAD-like"/>
    <property type="match status" value="1"/>
</dbReference>
<dbReference type="InterPro" id="IPR000150">
    <property type="entry name" value="Cof"/>
</dbReference>
<dbReference type="GO" id="GO:0005829">
    <property type="term" value="C:cytosol"/>
    <property type="evidence" value="ECO:0007669"/>
    <property type="project" value="TreeGrafter"/>
</dbReference>
<comment type="caution">
    <text evidence="1">The sequence shown here is derived from an EMBL/GenBank/DDBJ whole genome shotgun (WGS) entry which is preliminary data.</text>
</comment>
<dbReference type="PANTHER" id="PTHR10000">
    <property type="entry name" value="PHOSPHOSERINE PHOSPHATASE"/>
    <property type="match status" value="1"/>
</dbReference>
<evidence type="ECO:0000313" key="2">
    <source>
        <dbReference type="Proteomes" id="UP000051491"/>
    </source>
</evidence>
<dbReference type="OrthoDB" id="9806027at2"/>
<keyword evidence="1" id="KW-0378">Hydrolase</keyword>
<dbReference type="Gene3D" id="3.30.1240.10">
    <property type="match status" value="1"/>
</dbReference>
<dbReference type="SUPFAM" id="SSF56784">
    <property type="entry name" value="HAD-like"/>
    <property type="match status" value="1"/>
</dbReference>
<dbReference type="PATRIC" id="fig|89059.3.peg.2202"/>
<organism evidence="1 2">
    <name type="scientific">Ligilactobacillus acidipiscis</name>
    <dbReference type="NCBI Taxonomy" id="89059"/>
    <lineage>
        <taxon>Bacteria</taxon>
        <taxon>Bacillati</taxon>
        <taxon>Bacillota</taxon>
        <taxon>Bacilli</taxon>
        <taxon>Lactobacillales</taxon>
        <taxon>Lactobacillaceae</taxon>
        <taxon>Ligilactobacillus</taxon>
    </lineage>
</organism>
<dbReference type="SFLD" id="SFLDG01140">
    <property type="entry name" value="C2.B:_Phosphomannomutase_and_P"/>
    <property type="match status" value="1"/>
</dbReference>
<dbReference type="EMBL" id="JQBK01000080">
    <property type="protein sequence ID" value="KRN81178.1"/>
    <property type="molecule type" value="Genomic_DNA"/>
</dbReference>
<dbReference type="NCBIfam" id="TIGR00099">
    <property type="entry name" value="Cof-subfamily"/>
    <property type="match status" value="1"/>
</dbReference>